<evidence type="ECO:0000313" key="1">
    <source>
        <dbReference type="EMBL" id="KAJ1161043.1"/>
    </source>
</evidence>
<accession>A0AAV7SD64</accession>
<sequence>MCCRTPGNLFTTPSSLGVQQPSVSFLGAILGPPLVRHCFVAALGPYQKARARRGAQERGAENISRLSLIGDLRVPQHCVKCVSS</sequence>
<organism evidence="1 2">
    <name type="scientific">Pleurodeles waltl</name>
    <name type="common">Iberian ribbed newt</name>
    <dbReference type="NCBI Taxonomy" id="8319"/>
    <lineage>
        <taxon>Eukaryota</taxon>
        <taxon>Metazoa</taxon>
        <taxon>Chordata</taxon>
        <taxon>Craniata</taxon>
        <taxon>Vertebrata</taxon>
        <taxon>Euteleostomi</taxon>
        <taxon>Amphibia</taxon>
        <taxon>Batrachia</taxon>
        <taxon>Caudata</taxon>
        <taxon>Salamandroidea</taxon>
        <taxon>Salamandridae</taxon>
        <taxon>Pleurodelinae</taxon>
        <taxon>Pleurodeles</taxon>
    </lineage>
</organism>
<proteinExistence type="predicted"/>
<reference evidence="1" key="1">
    <citation type="journal article" date="2022" name="bioRxiv">
        <title>Sequencing and chromosome-scale assembly of the giantPleurodeles waltlgenome.</title>
        <authorList>
            <person name="Brown T."/>
            <person name="Elewa A."/>
            <person name="Iarovenko S."/>
            <person name="Subramanian E."/>
            <person name="Araus A.J."/>
            <person name="Petzold A."/>
            <person name="Susuki M."/>
            <person name="Suzuki K.-i.T."/>
            <person name="Hayashi T."/>
            <person name="Toyoda A."/>
            <person name="Oliveira C."/>
            <person name="Osipova E."/>
            <person name="Leigh N.D."/>
            <person name="Simon A."/>
            <person name="Yun M.H."/>
        </authorList>
    </citation>
    <scope>NUCLEOTIDE SEQUENCE</scope>
    <source>
        <strain evidence="1">20211129_DDA</strain>
        <tissue evidence="1">Liver</tissue>
    </source>
</reference>
<dbReference type="Proteomes" id="UP001066276">
    <property type="component" value="Chromosome 4_2"/>
</dbReference>
<keyword evidence="2" id="KW-1185">Reference proteome</keyword>
<protein>
    <submittedName>
        <fullName evidence="1">Uncharacterized protein</fullName>
    </submittedName>
</protein>
<comment type="caution">
    <text evidence="1">The sequence shown here is derived from an EMBL/GenBank/DDBJ whole genome shotgun (WGS) entry which is preliminary data.</text>
</comment>
<gene>
    <name evidence="1" type="ORF">NDU88_001531</name>
</gene>
<evidence type="ECO:0000313" key="2">
    <source>
        <dbReference type="Proteomes" id="UP001066276"/>
    </source>
</evidence>
<dbReference type="EMBL" id="JANPWB010000008">
    <property type="protein sequence ID" value="KAJ1161043.1"/>
    <property type="molecule type" value="Genomic_DNA"/>
</dbReference>
<name>A0AAV7SD64_PLEWA</name>
<dbReference type="AlphaFoldDB" id="A0AAV7SD64"/>